<dbReference type="OrthoDB" id="9813569at2"/>
<evidence type="ECO:0000256" key="1">
    <source>
        <dbReference type="ARBA" id="ARBA00010688"/>
    </source>
</evidence>
<keyword evidence="6" id="KW-1185">Reference proteome</keyword>
<evidence type="ECO:0000256" key="2">
    <source>
        <dbReference type="ARBA" id="ARBA00022679"/>
    </source>
</evidence>
<evidence type="ECO:0000313" key="5">
    <source>
        <dbReference type="EMBL" id="SFJ88647.1"/>
    </source>
</evidence>
<dbReference type="Gene3D" id="3.40.1190.20">
    <property type="match status" value="1"/>
</dbReference>
<organism evidence="5 6">
    <name type="scientific">Thermoflavimicrobium dichotomicum</name>
    <dbReference type="NCBI Taxonomy" id="46223"/>
    <lineage>
        <taxon>Bacteria</taxon>
        <taxon>Bacillati</taxon>
        <taxon>Bacillota</taxon>
        <taxon>Bacilli</taxon>
        <taxon>Bacillales</taxon>
        <taxon>Thermoactinomycetaceae</taxon>
        <taxon>Thermoflavimicrobium</taxon>
    </lineage>
</organism>
<gene>
    <name evidence="5" type="ORF">SAMN05421852_1312</name>
</gene>
<proteinExistence type="inferred from homology"/>
<comment type="similarity">
    <text evidence="1">Belongs to the carbohydrate kinase PfkB family.</text>
</comment>
<name>A0A1I3V384_9BACL</name>
<evidence type="ECO:0000256" key="3">
    <source>
        <dbReference type="ARBA" id="ARBA00022777"/>
    </source>
</evidence>
<dbReference type="PANTHER" id="PTHR43085">
    <property type="entry name" value="HEXOKINASE FAMILY MEMBER"/>
    <property type="match status" value="1"/>
</dbReference>
<dbReference type="RefSeq" id="WP_093231680.1">
    <property type="nucleotide sequence ID" value="NZ_FORR01000031.1"/>
</dbReference>
<accession>A0A1I3V384</accession>
<dbReference type="SUPFAM" id="SSF53613">
    <property type="entry name" value="Ribokinase-like"/>
    <property type="match status" value="1"/>
</dbReference>
<protein>
    <submittedName>
        <fullName evidence="5">Sugar or nucleoside kinase, ribokinase family</fullName>
    </submittedName>
</protein>
<dbReference type="InterPro" id="IPR011611">
    <property type="entry name" value="PfkB_dom"/>
</dbReference>
<dbReference type="InterPro" id="IPR029056">
    <property type="entry name" value="Ribokinase-like"/>
</dbReference>
<reference evidence="5 6" key="1">
    <citation type="submission" date="2016-10" db="EMBL/GenBank/DDBJ databases">
        <authorList>
            <person name="de Groot N.N."/>
        </authorList>
    </citation>
    <scope>NUCLEOTIDE SEQUENCE [LARGE SCALE GENOMIC DNA]</scope>
    <source>
        <strain evidence="5 6">DSM 44778</strain>
    </source>
</reference>
<dbReference type="AlphaFoldDB" id="A0A1I3V384"/>
<dbReference type="InterPro" id="IPR050306">
    <property type="entry name" value="PfkB_Carbo_kinase"/>
</dbReference>
<dbReference type="Pfam" id="PF00294">
    <property type="entry name" value="PfkB"/>
    <property type="match status" value="1"/>
</dbReference>
<dbReference type="STRING" id="46223.SAMN05421852_1312"/>
<evidence type="ECO:0000313" key="6">
    <source>
        <dbReference type="Proteomes" id="UP000199545"/>
    </source>
</evidence>
<keyword evidence="3 5" id="KW-0418">Kinase</keyword>
<sequence length="404" mass="44721">MATNVAVDVIVAGNVCLDLFPSVQQDSQKEWTIIPGRLLQVGPVTTATGGAVPNTGIALHRLGISTRLIGKVGDDWFGQRVLDLLQQQSPRLVEDIIVSSEYPTSYTIVISSPHLDRIFFHCSGVYDTFDSSDIPYASFQGAKIFHLGYPPLIQSLYLNEGKELEKIFCEAKKQNLFTSLDMAMPDPSTPAAHTDWSVVLQHVLPYVDLFIPSLEEILFMIEPEQFQKMKADSEYGDLLPSVDGTLIEQLSRKLLHMGAAMVAIKLGEHGLYVRTSSDPSRLSALRLFVPSVHDWTDRELLAPCYEVKVMGTTGAGDCTIAGFLAGLIHCNRLEQVLSCATAVGACCVEQTDATSGIPSWAEVQARIMRGWKKRGTCLHLPEWIWDEEQKVWIGPHDPLRKGKR</sequence>
<evidence type="ECO:0000259" key="4">
    <source>
        <dbReference type="Pfam" id="PF00294"/>
    </source>
</evidence>
<dbReference type="GO" id="GO:0016301">
    <property type="term" value="F:kinase activity"/>
    <property type="evidence" value="ECO:0007669"/>
    <property type="project" value="UniProtKB-KW"/>
</dbReference>
<dbReference type="Proteomes" id="UP000199545">
    <property type="component" value="Unassembled WGS sequence"/>
</dbReference>
<feature type="domain" description="Carbohydrate kinase PfkB" evidence="4">
    <location>
        <begin position="30"/>
        <end position="359"/>
    </location>
</feature>
<dbReference type="PANTHER" id="PTHR43085:SF57">
    <property type="entry name" value="CARBOHYDRATE KINASE PFKB DOMAIN-CONTAINING PROTEIN"/>
    <property type="match status" value="1"/>
</dbReference>
<keyword evidence="2" id="KW-0808">Transferase</keyword>
<dbReference type="EMBL" id="FORR01000031">
    <property type="protein sequence ID" value="SFJ88647.1"/>
    <property type="molecule type" value="Genomic_DNA"/>
</dbReference>